<evidence type="ECO:0000256" key="1">
    <source>
        <dbReference type="ARBA" id="ARBA00008842"/>
    </source>
</evidence>
<reference evidence="9 10" key="1">
    <citation type="submission" date="2023-09" db="EMBL/GenBank/DDBJ databases">
        <title>Pangenome analysis of Batrachochytrium dendrobatidis and related Chytrids.</title>
        <authorList>
            <person name="Yacoub M.N."/>
            <person name="Stajich J.E."/>
            <person name="James T.Y."/>
        </authorList>
    </citation>
    <scope>NUCLEOTIDE SEQUENCE [LARGE SCALE GENOMIC DNA]</scope>
    <source>
        <strain evidence="9 10">JEL0888</strain>
    </source>
</reference>
<evidence type="ECO:0000256" key="5">
    <source>
        <dbReference type="RuleBase" id="RU003844"/>
    </source>
</evidence>
<dbReference type="SUPFAM" id="SSF144000">
    <property type="entry name" value="Oxysterol-binding protein-like"/>
    <property type="match status" value="1"/>
</dbReference>
<evidence type="ECO:0000256" key="4">
    <source>
        <dbReference type="ARBA" id="ARBA00023121"/>
    </source>
</evidence>
<dbReference type="SUPFAM" id="SSF50729">
    <property type="entry name" value="PH domain-like"/>
    <property type="match status" value="1"/>
</dbReference>
<accession>A0ABR4NGQ8</accession>
<feature type="compositionally biased region" description="Acidic residues" evidence="7">
    <location>
        <begin position="553"/>
        <end position="565"/>
    </location>
</feature>
<keyword evidence="4" id="KW-0446">Lipid-binding</keyword>
<dbReference type="SMART" id="SM00233">
    <property type="entry name" value="PH"/>
    <property type="match status" value="1"/>
</dbReference>
<dbReference type="Pfam" id="PF00169">
    <property type="entry name" value="PH"/>
    <property type="match status" value="1"/>
</dbReference>
<feature type="region of interest" description="Disordered" evidence="7">
    <location>
        <begin position="553"/>
        <end position="573"/>
    </location>
</feature>
<feature type="compositionally biased region" description="Low complexity" evidence="7">
    <location>
        <begin position="603"/>
        <end position="628"/>
    </location>
</feature>
<evidence type="ECO:0000313" key="10">
    <source>
        <dbReference type="Proteomes" id="UP001527925"/>
    </source>
</evidence>
<dbReference type="InterPro" id="IPR011993">
    <property type="entry name" value="PH-like_dom_sf"/>
</dbReference>
<keyword evidence="6" id="KW-0175">Coiled coil</keyword>
<comment type="caution">
    <text evidence="9">The sequence shown here is derived from an EMBL/GenBank/DDBJ whole genome shotgun (WGS) entry which is preliminary data.</text>
</comment>
<dbReference type="Pfam" id="PF01237">
    <property type="entry name" value="Oxysterol_BP"/>
    <property type="match status" value="1"/>
</dbReference>
<dbReference type="PANTHER" id="PTHR10972:SF203">
    <property type="entry name" value="OXYSTEROL-BINDING PROTEIN HOMOLOG 3"/>
    <property type="match status" value="1"/>
</dbReference>
<dbReference type="Gene3D" id="2.30.29.30">
    <property type="entry name" value="Pleckstrin-homology domain (PH domain)/Phosphotyrosine-binding domain (PTB)"/>
    <property type="match status" value="1"/>
</dbReference>
<dbReference type="Gene3D" id="3.30.70.3490">
    <property type="match status" value="1"/>
</dbReference>
<dbReference type="PROSITE" id="PS01013">
    <property type="entry name" value="OSBP"/>
    <property type="match status" value="1"/>
</dbReference>
<dbReference type="Gene3D" id="2.60.120.680">
    <property type="entry name" value="GOLD domain"/>
    <property type="match status" value="1"/>
</dbReference>
<dbReference type="InterPro" id="IPR001849">
    <property type="entry name" value="PH_domain"/>
</dbReference>
<comment type="similarity">
    <text evidence="1 5">Belongs to the OSBP family.</text>
</comment>
<evidence type="ECO:0000313" key="9">
    <source>
        <dbReference type="EMBL" id="KAL2918687.1"/>
    </source>
</evidence>
<feature type="domain" description="PH" evidence="8">
    <location>
        <begin position="283"/>
        <end position="369"/>
    </location>
</feature>
<dbReference type="SUPFAM" id="SSF101576">
    <property type="entry name" value="Supernatant protein factor (SPF), C-terminal domain"/>
    <property type="match status" value="1"/>
</dbReference>
<dbReference type="InterPro" id="IPR000648">
    <property type="entry name" value="Oxysterol-bd"/>
</dbReference>
<dbReference type="EMBL" id="JADGIZ020000005">
    <property type="protein sequence ID" value="KAL2918687.1"/>
    <property type="molecule type" value="Genomic_DNA"/>
</dbReference>
<keyword evidence="2" id="KW-0813">Transport</keyword>
<organism evidence="9 10">
    <name type="scientific">Polyrhizophydium stewartii</name>
    <dbReference type="NCBI Taxonomy" id="2732419"/>
    <lineage>
        <taxon>Eukaryota</taxon>
        <taxon>Fungi</taxon>
        <taxon>Fungi incertae sedis</taxon>
        <taxon>Chytridiomycota</taxon>
        <taxon>Chytridiomycota incertae sedis</taxon>
        <taxon>Chytridiomycetes</taxon>
        <taxon>Rhizophydiales</taxon>
        <taxon>Rhizophydiales incertae sedis</taxon>
        <taxon>Polyrhizophydium</taxon>
    </lineage>
</organism>
<evidence type="ECO:0000256" key="7">
    <source>
        <dbReference type="SAM" id="MobiDB-lite"/>
    </source>
</evidence>
<evidence type="ECO:0000256" key="6">
    <source>
        <dbReference type="SAM" id="Coils"/>
    </source>
</evidence>
<evidence type="ECO:0000256" key="2">
    <source>
        <dbReference type="ARBA" id="ARBA00022448"/>
    </source>
</evidence>
<sequence length="1064" mass="116696">MQEVTIKPRAVFKHLVTVDQPVKELCWNFCTRRKNISFGLFRLVQHASHPRPATLTIASGSPLDVGRAVVATGPSGHNHQHHSSQHALPATQSPPLSDAARRRISTISVSSFFPHSSSSGGITAAAVAAAGASAAGPSAAHGSPHAANSLGLAGTADPAAGPGGFYLGSAGSAGELSSPPTPPSLHHGARDGSSSSLQSFEGGPSGTNKRSQRPRLEDPELEEIIQIAHYESSKVTIKGSFFIQEPGTYVLVFDNRFSLNTSKKLFFFVALKDVEATALVVKKEVEGWMLKKGNRAMQGFQRRWVEVDSTGMLTYFKSPGNPSRGSVSLPTAAIRLDHDSGQSTYHFKVETAQEFERWTSCIEKFALSRSMQLNETNPYGENILAQSTSSSLAQQVQVAVGQMDPELENVQAQVEAMVTTLKRELGRMKEIIDTSKGRIDSRSQWKDFTLILGSISDVTAGLVNNASATETQLQALHGRIRVQRERAVGALQQAEAAFYACLNDNNRVRKRFGLESVSLATFMPNGGPFMSDDRERMGSMASTYRDEVYFDAEEGDDSDEESDLEESMHEAEENISVIEEDESEPAGSRLDLSAAAAQQPQAVPTAAAAATAPRAAPSAAAAVPKAQPESQPESQPAEATEKPAGNAMTEVPPPEYSAVADGSASSSAAPQPPPQQQLKIVRRTKLPAPTYSMQNISIMSILRNNASVGKDLSTVSMPIALNEPINLLQKLCEELEYSDLLEAAAKSADPVERLCFIAGFVVSGYSSTVYRAARKPFNPLLGETFEFIRDDKGFRFISEKVSHHPPVMACYAESPSYRFYQDSLLKTKFWGKSMELNNTGTVHLEFPALGEHYVWNKVTTSMRNLFAPSRYLEHHGTMKITSLTTGHYCELTFKESGYFTSANNEVAGTVFSARGQKLMNLTGRWDHSISRFVDAAPNNLQVIWRASPFPSDYADNYGFTQFAVELNELTPDLVGMLPNTDVRFRPDQRMYEEGRADEAEAEKQRLEQKQREFRKSMEAAKQKYTPQWFELRPDKYSEGGMSWQYRGGYFESRGKFVNKLDLFS</sequence>
<keyword evidence="10" id="KW-1185">Reference proteome</keyword>
<proteinExistence type="inferred from homology"/>
<dbReference type="Gene3D" id="2.40.160.120">
    <property type="match status" value="1"/>
</dbReference>
<name>A0ABR4NGQ8_9FUNG</name>
<evidence type="ECO:0000259" key="8">
    <source>
        <dbReference type="SMART" id="SM00233"/>
    </source>
</evidence>
<feature type="region of interest" description="Disordered" evidence="7">
    <location>
        <begin position="171"/>
        <end position="218"/>
    </location>
</feature>
<keyword evidence="3" id="KW-0445">Lipid transport</keyword>
<gene>
    <name evidence="9" type="primary">OSH3</name>
    <name evidence="9" type="ORF">HK105_201521</name>
</gene>
<feature type="region of interest" description="Disordered" evidence="7">
    <location>
        <begin position="603"/>
        <end position="678"/>
    </location>
</feature>
<dbReference type="Proteomes" id="UP001527925">
    <property type="component" value="Unassembled WGS sequence"/>
</dbReference>
<feature type="region of interest" description="Disordered" evidence="7">
    <location>
        <begin position="72"/>
        <end position="99"/>
    </location>
</feature>
<dbReference type="PANTHER" id="PTHR10972">
    <property type="entry name" value="OXYSTEROL-BINDING PROTEIN-RELATED"/>
    <property type="match status" value="1"/>
</dbReference>
<evidence type="ECO:0000256" key="3">
    <source>
        <dbReference type="ARBA" id="ARBA00023055"/>
    </source>
</evidence>
<feature type="coiled-coil region" evidence="6">
    <location>
        <begin position="989"/>
        <end position="1023"/>
    </location>
</feature>
<dbReference type="InterPro" id="IPR018494">
    <property type="entry name" value="Oxysterol-bd_CS"/>
</dbReference>
<dbReference type="InterPro" id="IPR036598">
    <property type="entry name" value="GOLD_dom_sf"/>
</dbReference>
<protein>
    <submittedName>
        <fullName evidence="9">Oxysterol-binding protein 3</fullName>
    </submittedName>
</protein>
<dbReference type="InterPro" id="IPR037239">
    <property type="entry name" value="OSBP_sf"/>
</dbReference>